<comment type="caution">
    <text evidence="1">The sequence shown here is derived from an EMBL/GenBank/DDBJ whole genome shotgun (WGS) entry which is preliminary data.</text>
</comment>
<proteinExistence type="predicted"/>
<protein>
    <submittedName>
        <fullName evidence="1">Uncharacterized protein</fullName>
    </submittedName>
</protein>
<evidence type="ECO:0000313" key="2">
    <source>
        <dbReference type="Proteomes" id="UP000319824"/>
    </source>
</evidence>
<dbReference type="EMBL" id="VISO01000002">
    <property type="protein sequence ID" value="TVZ73861.1"/>
    <property type="molecule type" value="Genomic_DNA"/>
</dbReference>
<gene>
    <name evidence="1" type="ORF">BCL32_2134</name>
</gene>
<dbReference type="AlphaFoldDB" id="A0A559TGY1"/>
<name>A0A559TGY1_9HYPH</name>
<dbReference type="Proteomes" id="UP000319824">
    <property type="component" value="Unassembled WGS sequence"/>
</dbReference>
<sequence>MVQQAAGRLYAISAKVTGELGTEQFAAAAGQTDACARAFLGPDGSRTLVSPLDDHEWIRPFGLRCLTAEFNGAIFSVEWKEARGPNTSP</sequence>
<accession>A0A559TGY1</accession>
<organism evidence="1 2">
    <name type="scientific">Rhizobium mongolense USDA 1844</name>
    <dbReference type="NCBI Taxonomy" id="1079460"/>
    <lineage>
        <taxon>Bacteria</taxon>
        <taxon>Pseudomonadati</taxon>
        <taxon>Pseudomonadota</taxon>
        <taxon>Alphaproteobacteria</taxon>
        <taxon>Hyphomicrobiales</taxon>
        <taxon>Rhizobiaceae</taxon>
        <taxon>Rhizobium/Agrobacterium group</taxon>
        <taxon>Rhizobium</taxon>
    </lineage>
</organism>
<evidence type="ECO:0000313" key="1">
    <source>
        <dbReference type="EMBL" id="TVZ73861.1"/>
    </source>
</evidence>
<reference evidence="1 2" key="1">
    <citation type="submission" date="2019-06" db="EMBL/GenBank/DDBJ databases">
        <title>Pac Bio to generate improved reference genome sequences for organisms with transposon mutant libraries (support for FEBA project).</title>
        <authorList>
            <person name="Blow M."/>
        </authorList>
    </citation>
    <scope>NUCLEOTIDE SEQUENCE [LARGE SCALE GENOMIC DNA]</scope>
    <source>
        <strain evidence="1 2">USDA 1844</strain>
    </source>
</reference>